<feature type="chain" id="PRO_5045806441" evidence="1">
    <location>
        <begin position="24"/>
        <end position="708"/>
    </location>
</feature>
<evidence type="ECO:0000256" key="1">
    <source>
        <dbReference type="SAM" id="SignalP"/>
    </source>
</evidence>
<feature type="signal peptide" evidence="1">
    <location>
        <begin position="1"/>
        <end position="23"/>
    </location>
</feature>
<sequence length="708" mass="78736">MRKVLAAAGVLAGLALWPAAAGASGGYGCVGSWTLEAGDYGCDSTVVISPGNDTRVNMLLLLRELNGAGTTPRDHSMEQWEYDEYGHSFFDWQQLTDTLYPVDDQTEYSSMNGTRCQSVEQGGEQFMAAVARNRAIGAADRDRLAEGRAALLDFCVSISGWSTRNMPAEFDSAALSRSYSSREARDFGTYISGAAAFYAGEWRGAKARFASLRGARDEWVREAARYMEARTALAEANDSGLNEWGFYDADEADQQKAREAGEALAAYLEAYPSGRFSTSARGLQRRARWIAGESVQQGANYARLLASVDAGSRAAVDLIDEVEGKFFFVDGAEEGMRGPLLLAVHNLMRMRSTPGQEWDNRHDQPLLTTAQLASHEAVFTDHPELFTYLQANRAYYIDHDYRRVLQLLPDDARHSSYSPLQFSRQMLRGMALAQLGDRNEVGFWRELIEGTDRLYQRPTVELGLALAWERAGQVDRALGPDSPIEDARVREILIEYSTGPEVLRSLASGAGRTQDERDRAAYVLLYRELTRGEYAAALRDLSLARAGAPTTNSDEDTYEPQIPAGVFASGNFTGAYACPSLRETLQRLSGNARDVQGRLCLGDFYRLNGFDQHYLDYDRDEGTLGSHASYPGEATPRSRFYSDIIAQRGVSREDRAYALYRAIHCYAPSGYSSCGGEQVAEEQRAAWFRRLKNEFGDTRWGEEAEYYW</sequence>
<reference evidence="2 3" key="1">
    <citation type="submission" date="2024-04" db="EMBL/GenBank/DDBJ databases">
        <title>Aurantiacibacter sp. DGU6 16S ribosomal RNA gene Genome sequencing and assembly.</title>
        <authorList>
            <person name="Park S."/>
        </authorList>
    </citation>
    <scope>NUCLEOTIDE SEQUENCE [LARGE SCALE GENOMIC DNA]</scope>
    <source>
        <strain evidence="2 3">DGU6</strain>
    </source>
</reference>
<evidence type="ECO:0000313" key="3">
    <source>
        <dbReference type="Proteomes" id="UP001497045"/>
    </source>
</evidence>
<organism evidence="2 3">
    <name type="scientific">Aurantiacibacter gilvus</name>
    <dbReference type="NCBI Taxonomy" id="3139141"/>
    <lineage>
        <taxon>Bacteria</taxon>
        <taxon>Pseudomonadati</taxon>
        <taxon>Pseudomonadota</taxon>
        <taxon>Alphaproteobacteria</taxon>
        <taxon>Sphingomonadales</taxon>
        <taxon>Erythrobacteraceae</taxon>
        <taxon>Aurantiacibacter</taxon>
    </lineage>
</organism>
<name>A0ABU9IB24_9SPHN</name>
<keyword evidence="1" id="KW-0732">Signal</keyword>
<accession>A0ABU9IB24</accession>
<keyword evidence="3" id="KW-1185">Reference proteome</keyword>
<protein>
    <submittedName>
        <fullName evidence="2">Uncharacterized protein</fullName>
    </submittedName>
</protein>
<dbReference type="Proteomes" id="UP001497045">
    <property type="component" value="Unassembled WGS sequence"/>
</dbReference>
<gene>
    <name evidence="2" type="ORF">AAEO60_02935</name>
</gene>
<dbReference type="RefSeq" id="WP_341672153.1">
    <property type="nucleotide sequence ID" value="NZ_JBBYHV010000001.1"/>
</dbReference>
<comment type="caution">
    <text evidence="2">The sequence shown here is derived from an EMBL/GenBank/DDBJ whole genome shotgun (WGS) entry which is preliminary data.</text>
</comment>
<proteinExistence type="predicted"/>
<dbReference type="EMBL" id="JBBYHV010000001">
    <property type="protein sequence ID" value="MEL1249620.1"/>
    <property type="molecule type" value="Genomic_DNA"/>
</dbReference>
<dbReference type="PROSITE" id="PS51257">
    <property type="entry name" value="PROKAR_LIPOPROTEIN"/>
    <property type="match status" value="1"/>
</dbReference>
<evidence type="ECO:0000313" key="2">
    <source>
        <dbReference type="EMBL" id="MEL1249620.1"/>
    </source>
</evidence>